<organism evidence="1 2">
    <name type="scientific">Gardnerella pickettii JCP7719</name>
    <dbReference type="NCBI Taxonomy" id="1261061"/>
    <lineage>
        <taxon>Bacteria</taxon>
        <taxon>Bacillati</taxon>
        <taxon>Actinomycetota</taxon>
        <taxon>Actinomycetes</taxon>
        <taxon>Bifidobacteriales</taxon>
        <taxon>Bifidobacteriaceae</taxon>
        <taxon>Gardnerella</taxon>
        <taxon>Gardnerella pickettii</taxon>
    </lineage>
</organism>
<evidence type="ECO:0000313" key="1">
    <source>
        <dbReference type="EMBL" id="EPI51192.1"/>
    </source>
</evidence>
<protein>
    <submittedName>
        <fullName evidence="1">Uncharacterized protein</fullName>
    </submittedName>
</protein>
<dbReference type="AlphaFoldDB" id="S4GYY0"/>
<proteinExistence type="predicted"/>
<evidence type="ECO:0000313" key="2">
    <source>
        <dbReference type="Proteomes" id="UP000014601"/>
    </source>
</evidence>
<dbReference type="PATRIC" id="fig|1261061.4.peg.369"/>
<sequence>MAFKTWRIWEKQPLKTWRICENLLDKTWRICENLYKTVEITGKTAFGNT</sequence>
<accession>S4GYY0</accession>
<comment type="caution">
    <text evidence="1">The sequence shown here is derived from an EMBL/GenBank/DDBJ whole genome shotgun (WGS) entry which is preliminary data.</text>
</comment>
<dbReference type="HOGENOM" id="CLU_3136075_0_0_11"/>
<dbReference type="EMBL" id="ATJO01000025">
    <property type="protein sequence ID" value="EPI51192.1"/>
    <property type="molecule type" value="Genomic_DNA"/>
</dbReference>
<gene>
    <name evidence="1" type="ORF">HMPREF1576_00416</name>
</gene>
<reference evidence="1 2" key="1">
    <citation type="submission" date="2013-06" db="EMBL/GenBank/DDBJ databases">
        <authorList>
            <person name="Weinstock G."/>
            <person name="Sodergren E."/>
            <person name="Lobos E.A."/>
            <person name="Fulton L."/>
            <person name="Fulton R."/>
            <person name="Courtney L."/>
            <person name="Fronick C."/>
            <person name="O'Laughlin M."/>
            <person name="Godfrey J."/>
            <person name="Wilson R.M."/>
            <person name="Miner T."/>
            <person name="Farmer C."/>
            <person name="Delehaunty K."/>
            <person name="Cordes M."/>
            <person name="Minx P."/>
            <person name="Tomlinson C."/>
            <person name="Chen J."/>
            <person name="Wollam A."/>
            <person name="Pepin K.H."/>
            <person name="Bhonagiri V."/>
            <person name="Zhang X."/>
            <person name="Warren W."/>
            <person name="Mitreva M."/>
            <person name="Mardis E.R."/>
            <person name="Wilson R.K."/>
        </authorList>
    </citation>
    <scope>NUCLEOTIDE SEQUENCE [LARGE SCALE GENOMIC DNA]</scope>
    <source>
        <strain evidence="1 2">JCP7719</strain>
    </source>
</reference>
<dbReference type="Proteomes" id="UP000014601">
    <property type="component" value="Unassembled WGS sequence"/>
</dbReference>
<name>S4GYY0_9BIFI</name>